<feature type="disulfide bond" evidence="3 5">
    <location>
        <begin position="14"/>
        <end position="26"/>
    </location>
</feature>
<accession>A0A4V8GZR4</accession>
<dbReference type="Pfam" id="PF03784">
    <property type="entry name" value="Cyclotide"/>
    <property type="match status" value="1"/>
</dbReference>
<dbReference type="BMRB" id="A0A4V8GZR4"/>
<dbReference type="PIRSF" id="PIRSF037891">
    <property type="entry name" value="Cycloviolacin"/>
    <property type="match status" value="1"/>
</dbReference>
<sequence length="29" mass="3136">GLPICGETCLLGKCYTPGCSCRRPVCYKN</sequence>
<dbReference type="InterPro" id="IPR005535">
    <property type="entry name" value="Cyclotide"/>
</dbReference>
<evidence type="ECO:0000313" key="4">
    <source>
        <dbReference type="PDB" id="6DHR"/>
    </source>
</evidence>
<dbReference type="AlphaFoldDB" id="A0A4V8GZR4"/>
<reference evidence="4 5" key="1">
    <citation type="journal article" date="2018" name="J. Nat. Prod.">
        <title>Discovery and Characterization of Cyclotides from Rinorea Species.</title>
        <authorList>
            <person name="Niyomploy P."/>
            <person name="Chan L.Y."/>
            <person name="Harvey P.J."/>
            <person name="Poth A.G."/>
            <person name="Colgrave M.L."/>
            <person name="Craik D.J."/>
        </authorList>
    </citation>
    <scope>STRUCTURE BY NMR</scope>
    <scope>DISULFIDE BONDS</scope>
</reference>
<dbReference type="InterPro" id="IPR036146">
    <property type="entry name" value="Cyclotide_sf"/>
</dbReference>
<dbReference type="PDBsum" id="6DHR"/>
<organism evidence="4">
    <name type="scientific">Rinorea virgata</name>
    <dbReference type="NCBI Taxonomy" id="1343662"/>
    <lineage>
        <taxon>Eukaryota</taxon>
        <taxon>Viridiplantae</taxon>
        <taxon>Streptophyta</taxon>
        <taxon>Embryophyta</taxon>
        <taxon>Tracheophyta</taxon>
        <taxon>Spermatophyta</taxon>
        <taxon>Magnoliopsida</taxon>
        <taxon>eudicotyledons</taxon>
        <taxon>Gunneridae</taxon>
        <taxon>Pentapetalae</taxon>
        <taxon>rosids</taxon>
        <taxon>fabids</taxon>
        <taxon>Malpighiales</taxon>
        <taxon>Violaceae</taxon>
        <taxon>Rinorea</taxon>
    </lineage>
</organism>
<keyword evidence="4 5" id="KW-0002">3D-structure</keyword>
<dbReference type="SMR" id="A0A4V8GZR4"/>
<evidence type="ECO:0000256" key="1">
    <source>
        <dbReference type="ARBA" id="ARBA00022821"/>
    </source>
</evidence>
<dbReference type="SUPFAM" id="SSF57038">
    <property type="entry name" value="Cyclotides"/>
    <property type="match status" value="1"/>
</dbReference>
<keyword evidence="1" id="KW-0611">Plant defense</keyword>
<evidence type="ECO:0000256" key="3">
    <source>
        <dbReference type="PIRSR" id="PIRSR037891-1"/>
    </source>
</evidence>
<keyword evidence="2 3" id="KW-1015">Disulfide bond</keyword>
<feature type="disulfide bond" evidence="3 5">
    <location>
        <begin position="5"/>
        <end position="19"/>
    </location>
</feature>
<proteinExistence type="evidence at protein level"/>
<dbReference type="PDB" id="6DHR">
    <property type="method" value="NMR"/>
    <property type="chains" value="A=1-29"/>
</dbReference>
<name>A0A4V8GZR4_9ROSI</name>
<evidence type="ECO:0000256" key="2">
    <source>
        <dbReference type="ARBA" id="ARBA00023157"/>
    </source>
</evidence>
<protein>
    <submittedName>
        <fullName evidence="4">Rivi3</fullName>
    </submittedName>
</protein>
<evidence type="ECO:0007829" key="5">
    <source>
        <dbReference type="PDB" id="6DHR"/>
    </source>
</evidence>
<dbReference type="GO" id="GO:0006952">
    <property type="term" value="P:defense response"/>
    <property type="evidence" value="ECO:0007669"/>
    <property type="project" value="UniProtKB-KW"/>
</dbReference>
<feature type="disulfide bond" evidence="3 5">
    <location>
        <begin position="9"/>
        <end position="21"/>
    </location>
</feature>
<dbReference type="PROSITE" id="PS51052">
    <property type="entry name" value="CYCLOTIDE"/>
    <property type="match status" value="1"/>
</dbReference>